<reference evidence="2" key="1">
    <citation type="journal article" date="2019" name="Int. J. Syst. Evol. Microbiol.">
        <title>The Global Catalogue of Microorganisms (GCM) 10K type strain sequencing project: providing services to taxonomists for standard genome sequencing and annotation.</title>
        <authorList>
            <consortium name="The Broad Institute Genomics Platform"/>
            <consortium name="The Broad Institute Genome Sequencing Center for Infectious Disease"/>
            <person name="Wu L."/>
            <person name="Ma J."/>
        </authorList>
    </citation>
    <scope>NUCLEOTIDE SEQUENCE [LARGE SCALE GENOMIC DNA]</scope>
    <source>
        <strain evidence="2">CCUG 53903</strain>
    </source>
</reference>
<evidence type="ECO:0008006" key="3">
    <source>
        <dbReference type="Google" id="ProtNLM"/>
    </source>
</evidence>
<dbReference type="Proteomes" id="UP001596058">
    <property type="component" value="Unassembled WGS sequence"/>
</dbReference>
<gene>
    <name evidence="1" type="ORF">ACFPZ3_24355</name>
</gene>
<comment type="caution">
    <text evidence="1">The sequence shown here is derived from an EMBL/GenBank/DDBJ whole genome shotgun (WGS) entry which is preliminary data.</text>
</comment>
<keyword evidence="2" id="KW-1185">Reference proteome</keyword>
<dbReference type="EMBL" id="JBHSPA010000027">
    <property type="protein sequence ID" value="MFC5827017.1"/>
    <property type="molecule type" value="Genomic_DNA"/>
</dbReference>
<proteinExistence type="predicted"/>
<accession>A0ABW1CP82</accession>
<dbReference type="RefSeq" id="WP_379516518.1">
    <property type="nucleotide sequence ID" value="NZ_JBHSPA010000027.1"/>
</dbReference>
<evidence type="ECO:0000313" key="2">
    <source>
        <dbReference type="Proteomes" id="UP001596058"/>
    </source>
</evidence>
<name>A0ABW1CP82_9ACTN</name>
<evidence type="ECO:0000313" key="1">
    <source>
        <dbReference type="EMBL" id="MFC5827017.1"/>
    </source>
</evidence>
<organism evidence="1 2">
    <name type="scientific">Nonomuraea insulae</name>
    <dbReference type="NCBI Taxonomy" id="1616787"/>
    <lineage>
        <taxon>Bacteria</taxon>
        <taxon>Bacillati</taxon>
        <taxon>Actinomycetota</taxon>
        <taxon>Actinomycetes</taxon>
        <taxon>Streptosporangiales</taxon>
        <taxon>Streptosporangiaceae</taxon>
        <taxon>Nonomuraea</taxon>
    </lineage>
</organism>
<protein>
    <recommendedName>
        <fullName evidence="3">Excreted virulence factor EspC (Type VII ESX diderm)</fullName>
    </recommendedName>
</protein>
<sequence length="107" mass="10941">MPDALSVDASSLRADSAATLHHGAEYATSSQPLADMSADSWGDDVLTASFLREYLTAASLMSEVHGRLATLMTDTGANLAGMANTAIAADEAATSLVPPAGGEETWV</sequence>